<proteinExistence type="predicted"/>
<gene>
    <name evidence="1" type="ORF">HYPDE_33658</name>
</gene>
<dbReference type="KEGG" id="hdt:HYPDE_33658"/>
<name>N0B4F5_9HYPH</name>
<dbReference type="HOGENOM" id="CLU_2716941_0_0_5"/>
<accession>N0B4F5</accession>
<evidence type="ECO:0000313" key="2">
    <source>
        <dbReference type="Proteomes" id="UP000005952"/>
    </source>
</evidence>
<dbReference type="EMBL" id="CP005587">
    <property type="protein sequence ID" value="AGK58404.1"/>
    <property type="molecule type" value="Genomic_DNA"/>
</dbReference>
<keyword evidence="2" id="KW-1185">Reference proteome</keyword>
<dbReference type="Proteomes" id="UP000005952">
    <property type="component" value="Chromosome"/>
</dbReference>
<reference evidence="1 2" key="1">
    <citation type="journal article" date="2013" name="Genome Announc.">
        <title>Genome sequences for three denitrifying bacterial strains isolated from a uranium- and nitrate-contaminated subsurface environment.</title>
        <authorList>
            <person name="Venkatramanan R."/>
            <person name="Prakash O."/>
            <person name="Woyke T."/>
            <person name="Chain P."/>
            <person name="Goodwin L.A."/>
            <person name="Watson D."/>
            <person name="Brooks S."/>
            <person name="Kostka J.E."/>
            <person name="Green S.J."/>
        </authorList>
    </citation>
    <scope>NUCLEOTIDE SEQUENCE [LARGE SCALE GENOMIC DNA]</scope>
    <source>
        <strain evidence="1 2">1NES1</strain>
    </source>
</reference>
<dbReference type="AlphaFoldDB" id="N0B4F5"/>
<organism evidence="1 2">
    <name type="scientific">Hyphomicrobium denitrificans 1NES1</name>
    <dbReference type="NCBI Taxonomy" id="670307"/>
    <lineage>
        <taxon>Bacteria</taxon>
        <taxon>Pseudomonadati</taxon>
        <taxon>Pseudomonadota</taxon>
        <taxon>Alphaproteobacteria</taxon>
        <taxon>Hyphomicrobiales</taxon>
        <taxon>Hyphomicrobiaceae</taxon>
        <taxon>Hyphomicrobium</taxon>
    </lineage>
</organism>
<evidence type="ECO:0000313" key="1">
    <source>
        <dbReference type="EMBL" id="AGK58404.1"/>
    </source>
</evidence>
<protein>
    <submittedName>
        <fullName evidence="1">Uncharacterized protein</fullName>
    </submittedName>
</protein>
<sequence length="72" mass="7751">MASAVLSSASWVKTFPYVDAMASPAMWNAPAARNVSVRATKFARHNGVASAVKPLDLRKLTMADFGDVEDPR</sequence>